<proteinExistence type="predicted"/>
<protein>
    <submittedName>
        <fullName evidence="1">Uncharacterized protein</fullName>
    </submittedName>
</protein>
<accession>A0ACC3B9H9</accession>
<dbReference type="Proteomes" id="UP001177260">
    <property type="component" value="Unassembled WGS sequence"/>
</dbReference>
<dbReference type="EMBL" id="JAOPJF010000013">
    <property type="protein sequence ID" value="KAK1147174.1"/>
    <property type="molecule type" value="Genomic_DNA"/>
</dbReference>
<evidence type="ECO:0000313" key="2">
    <source>
        <dbReference type="Proteomes" id="UP001177260"/>
    </source>
</evidence>
<comment type="caution">
    <text evidence="1">The sequence shown here is derived from an EMBL/GenBank/DDBJ whole genome shotgun (WGS) entry which is preliminary data.</text>
</comment>
<organism evidence="1 2">
    <name type="scientific">Aspergillus melleus</name>
    <dbReference type="NCBI Taxonomy" id="138277"/>
    <lineage>
        <taxon>Eukaryota</taxon>
        <taxon>Fungi</taxon>
        <taxon>Dikarya</taxon>
        <taxon>Ascomycota</taxon>
        <taxon>Pezizomycotina</taxon>
        <taxon>Eurotiomycetes</taxon>
        <taxon>Eurotiomycetidae</taxon>
        <taxon>Eurotiales</taxon>
        <taxon>Aspergillaceae</taxon>
        <taxon>Aspergillus</taxon>
        <taxon>Aspergillus subgen. Circumdati</taxon>
    </lineage>
</organism>
<evidence type="ECO:0000313" key="1">
    <source>
        <dbReference type="EMBL" id="KAK1147174.1"/>
    </source>
</evidence>
<reference evidence="1 2" key="1">
    <citation type="journal article" date="2023" name="ACS Omega">
        <title>Identification of the Neoaspergillic Acid Biosynthesis Gene Cluster by Establishing an In Vitro CRISPR-Ribonucleoprotein Genetic System in Aspergillus melleus.</title>
        <authorList>
            <person name="Yuan B."/>
            <person name="Grau M.F."/>
            <person name="Murata R.M."/>
            <person name="Torok T."/>
            <person name="Venkateswaran K."/>
            <person name="Stajich J.E."/>
            <person name="Wang C.C.C."/>
        </authorList>
    </citation>
    <scope>NUCLEOTIDE SEQUENCE [LARGE SCALE GENOMIC DNA]</scope>
    <source>
        <strain evidence="1 2">IMV 1140</strain>
    </source>
</reference>
<gene>
    <name evidence="1" type="ORF">N8T08_001913</name>
</gene>
<keyword evidence="2" id="KW-1185">Reference proteome</keyword>
<sequence length="1053" mass="115529">MYFSARVVSLLGTLVFPAVLTQAFEHTPLELAVPRLHAIKQRYKSTAVAGLTPRSVAAASYPEYNLPVPVDHFHNDSRYAPHTDAEFNLRYWFDASHYRKGGPVIVIAAGETDATDRFPFLSQGIVTQLAQAYHGIGVILEHRYYGSSFPFEELDTDNIRFLSTDQALADYAYFAEHVKFPGLEHVDLTPKSTPWLAYGGSYAGAFVAFLRKLYPEVYWGAVSSSGVTAAIIDYWQYYEPIRQYAPKDCIHATQVFIDIVDRVLIDNADNKTLNAQLKTAIGASADLDDFTFASSLSGGLDDFQGRSWDPSIGSLGFRRYCDNITSTELLYPETKKVEESIKQIVDVAGYDAQNETFVTQILNHVGFLDKLVFSYSDLASDTDADAETQSFNNNSAAATPLPKSSGTSWSYQVCTEWGYFTTGTGVPEDILPLVSRVLDIENLSSFCPSQFGITTPPQVENINKHGGFDFSYPRVAIIDGLADPWRDATPHADGTADRESTDEEPFILIDIPAEDVWDGIRGAVHHWDQNGVPGNQTRSGIPPKEVVEVQKEVVRFVGIAIIGGGISGCTTYLSLKKHLPAACIDSITIYEAYSTPHSPDPPSTTDSNGAENTTSTKTPVIGGGLGLSPNGLRVLSRLDQSQSLVQDIVRSGYAISTMSLKTKNGRVLADLDSTSDAGTIPEAFLSQSDSQEQNQDGSIGMKMNMIASSRHGLWGCLRDRVPDEDVVTQRVGDVTPRPDGLNIVRFEDGGQVEVDLVIGADGLRSVTRRGMFRTFTEEGEERALIGVGGFTPLPESLKTHLTPGTMSLLFSGNGFFGYFPSSSSSASPTSTSPYTITPPGGTLSWWSTYAWPPPPPTPSDISLSTITADLKARHANWTDPIIQSILATLTVQNIYPTWTSPVLETWEKHGVVLVGDAAHALPSTSGQGASQSMEDGEALGMILAHCLTEDQEREGEEESEDREEDIIRTKITVTRAAKQYIEFRKPHVEEILTEAKRMQNNKRDVGWVGEMVMYAVLWIMGFFPSMLSRKSRSIINYNVADEAKKVMSERQQS</sequence>
<name>A0ACC3B9H9_9EURO</name>